<evidence type="ECO:0000256" key="1">
    <source>
        <dbReference type="ARBA" id="ARBA00001936"/>
    </source>
</evidence>
<evidence type="ECO:0000256" key="4">
    <source>
        <dbReference type="ARBA" id="ARBA00022722"/>
    </source>
</evidence>
<feature type="domain" description="EndoU" evidence="11">
    <location>
        <begin position="133"/>
        <end position="216"/>
    </location>
</feature>
<dbReference type="PANTHER" id="PTHR12439:SF11">
    <property type="entry name" value="URIDYLATE-SPECIFIC ENDORIBONUCLEASE"/>
    <property type="match status" value="1"/>
</dbReference>
<keyword evidence="8" id="KW-0694">RNA-binding</keyword>
<evidence type="ECO:0000259" key="11">
    <source>
        <dbReference type="PROSITE" id="PS51959"/>
    </source>
</evidence>
<keyword evidence="6" id="KW-0255">Endonuclease</keyword>
<proteinExistence type="inferred from homology"/>
<dbReference type="PROSITE" id="PS51959">
    <property type="entry name" value="ENDOU"/>
    <property type="match status" value="1"/>
</dbReference>
<keyword evidence="10" id="KW-0456">Lyase</keyword>
<reference evidence="12" key="3">
    <citation type="submission" date="2021-05" db="UniProtKB">
        <authorList>
            <consortium name="EnsemblPlants"/>
        </authorList>
    </citation>
    <scope>IDENTIFICATION</scope>
    <source>
        <strain evidence="12">cv. B73</strain>
    </source>
</reference>
<evidence type="ECO:0000313" key="13">
    <source>
        <dbReference type="Proteomes" id="UP000007305"/>
    </source>
</evidence>
<reference evidence="12" key="2">
    <citation type="submission" date="2019-07" db="EMBL/GenBank/DDBJ databases">
        <authorList>
            <person name="Seetharam A."/>
            <person name="Woodhouse M."/>
            <person name="Cannon E."/>
        </authorList>
    </citation>
    <scope>NUCLEOTIDE SEQUENCE [LARGE SCALE GENOMIC DNA]</scope>
    <source>
        <strain evidence="12">cv. B73</strain>
    </source>
</reference>
<keyword evidence="5" id="KW-0479">Metal-binding</keyword>
<organism evidence="12 13">
    <name type="scientific">Zea mays</name>
    <name type="common">Maize</name>
    <dbReference type="NCBI Taxonomy" id="4577"/>
    <lineage>
        <taxon>Eukaryota</taxon>
        <taxon>Viridiplantae</taxon>
        <taxon>Streptophyta</taxon>
        <taxon>Embryophyta</taxon>
        <taxon>Tracheophyta</taxon>
        <taxon>Spermatophyta</taxon>
        <taxon>Magnoliopsida</taxon>
        <taxon>Liliopsida</taxon>
        <taxon>Poales</taxon>
        <taxon>Poaceae</taxon>
        <taxon>PACMAD clade</taxon>
        <taxon>Panicoideae</taxon>
        <taxon>Andropogonodae</taxon>
        <taxon>Andropogoneae</taxon>
        <taxon>Tripsacinae</taxon>
        <taxon>Zea</taxon>
    </lineage>
</organism>
<keyword evidence="13" id="KW-1185">Reference proteome</keyword>
<evidence type="ECO:0000256" key="5">
    <source>
        <dbReference type="ARBA" id="ARBA00022723"/>
    </source>
</evidence>
<dbReference type="GO" id="GO:0003723">
    <property type="term" value="F:RNA binding"/>
    <property type="evidence" value="ECO:0007669"/>
    <property type="project" value="UniProtKB-KW"/>
</dbReference>
<evidence type="ECO:0000256" key="9">
    <source>
        <dbReference type="ARBA" id="ARBA00023211"/>
    </source>
</evidence>
<dbReference type="Proteomes" id="UP000007305">
    <property type="component" value="Chromosome 6"/>
</dbReference>
<dbReference type="AlphaFoldDB" id="A0A804PUL3"/>
<dbReference type="EnsemblPlants" id="Zm00001eb268110_T001">
    <property type="protein sequence ID" value="Zm00001eb268110_P001"/>
    <property type="gene ID" value="Zm00001eb268110"/>
</dbReference>
<comment type="similarity">
    <text evidence="2">Belongs to the ENDOU family.</text>
</comment>
<evidence type="ECO:0000256" key="10">
    <source>
        <dbReference type="ARBA" id="ARBA00023239"/>
    </source>
</evidence>
<evidence type="ECO:0000256" key="7">
    <source>
        <dbReference type="ARBA" id="ARBA00022801"/>
    </source>
</evidence>
<dbReference type="InterPro" id="IPR037227">
    <property type="entry name" value="EndoU-like"/>
</dbReference>
<dbReference type="Pfam" id="PF09412">
    <property type="entry name" value="XendoU"/>
    <property type="match status" value="1"/>
</dbReference>
<dbReference type="InParanoid" id="A0A804PUL3"/>
<evidence type="ECO:0000256" key="3">
    <source>
        <dbReference type="ARBA" id="ARBA00011245"/>
    </source>
</evidence>
<dbReference type="GO" id="GO:0004521">
    <property type="term" value="F:RNA endonuclease activity"/>
    <property type="evidence" value="ECO:0000318"/>
    <property type="project" value="GO_Central"/>
</dbReference>
<dbReference type="InterPro" id="IPR039787">
    <property type="entry name" value="ENDOU"/>
</dbReference>
<keyword evidence="4" id="KW-0540">Nuclease</keyword>
<sequence length="216" mass="24620">MGDEEGVRDAGRRVLCPGGVGGIWPEGSAQRGTFSRDCREVVERMELTGVVHPSETWNGYRKPPSEQKYSEDVSHIHQGLNFEPTREELNSLSKACSRLWELDMNRIVPGDDVLRKPTYSRFCVALDNYNPHQDKHEEIAFVEEIARTSPIKYLHRYLVQKGVVPQDYEDFKRMLTSLWFDLYGRGGNSSCSTAFEHVFVGEIKGRGQGESEVFCD</sequence>
<dbReference type="SUPFAM" id="SSF142877">
    <property type="entry name" value="EndoU-like"/>
    <property type="match status" value="1"/>
</dbReference>
<accession>A0A804PUL3</accession>
<evidence type="ECO:0000256" key="8">
    <source>
        <dbReference type="ARBA" id="ARBA00022884"/>
    </source>
</evidence>
<reference evidence="13" key="1">
    <citation type="journal article" date="2009" name="Science">
        <title>The B73 maize genome: complexity, diversity, and dynamics.</title>
        <authorList>
            <person name="Schnable P.S."/>
            <person name="Ware D."/>
            <person name="Fulton R.S."/>
            <person name="Stein J.C."/>
            <person name="Wei F."/>
            <person name="Pasternak S."/>
            <person name="Liang C."/>
            <person name="Zhang J."/>
            <person name="Fulton L."/>
            <person name="Graves T.A."/>
            <person name="Minx P."/>
            <person name="Reily A.D."/>
            <person name="Courtney L."/>
            <person name="Kruchowski S.S."/>
            <person name="Tomlinson C."/>
            <person name="Strong C."/>
            <person name="Delehaunty K."/>
            <person name="Fronick C."/>
            <person name="Courtney B."/>
            <person name="Rock S.M."/>
            <person name="Belter E."/>
            <person name="Du F."/>
            <person name="Kim K."/>
            <person name="Abbott R.M."/>
            <person name="Cotton M."/>
            <person name="Levy A."/>
            <person name="Marchetto P."/>
            <person name="Ochoa K."/>
            <person name="Jackson S.M."/>
            <person name="Gillam B."/>
            <person name="Chen W."/>
            <person name="Yan L."/>
            <person name="Higginbotham J."/>
            <person name="Cardenas M."/>
            <person name="Waligorski J."/>
            <person name="Applebaum E."/>
            <person name="Phelps L."/>
            <person name="Falcone J."/>
            <person name="Kanchi K."/>
            <person name="Thane T."/>
            <person name="Scimone A."/>
            <person name="Thane N."/>
            <person name="Henke J."/>
            <person name="Wang T."/>
            <person name="Ruppert J."/>
            <person name="Shah N."/>
            <person name="Rotter K."/>
            <person name="Hodges J."/>
            <person name="Ingenthron E."/>
            <person name="Cordes M."/>
            <person name="Kohlberg S."/>
            <person name="Sgro J."/>
            <person name="Delgado B."/>
            <person name="Mead K."/>
            <person name="Chinwalla A."/>
            <person name="Leonard S."/>
            <person name="Crouse K."/>
            <person name="Collura K."/>
            <person name="Kudrna D."/>
            <person name="Currie J."/>
            <person name="He R."/>
            <person name="Angelova A."/>
            <person name="Rajasekar S."/>
            <person name="Mueller T."/>
            <person name="Lomeli R."/>
            <person name="Scara G."/>
            <person name="Ko A."/>
            <person name="Delaney K."/>
            <person name="Wissotski M."/>
            <person name="Lopez G."/>
            <person name="Campos D."/>
            <person name="Braidotti M."/>
            <person name="Ashley E."/>
            <person name="Golser W."/>
            <person name="Kim H."/>
            <person name="Lee S."/>
            <person name="Lin J."/>
            <person name="Dujmic Z."/>
            <person name="Kim W."/>
            <person name="Talag J."/>
            <person name="Zuccolo A."/>
            <person name="Fan C."/>
            <person name="Sebastian A."/>
            <person name="Kramer M."/>
            <person name="Spiegel L."/>
            <person name="Nascimento L."/>
            <person name="Zutavern T."/>
            <person name="Miller B."/>
            <person name="Ambroise C."/>
            <person name="Muller S."/>
            <person name="Spooner W."/>
            <person name="Narechania A."/>
            <person name="Ren L."/>
            <person name="Wei S."/>
            <person name="Kumari S."/>
            <person name="Faga B."/>
            <person name="Levy M.J."/>
            <person name="McMahan L."/>
            <person name="Van Buren P."/>
            <person name="Vaughn M.W."/>
            <person name="Ying K."/>
            <person name="Yeh C.-T."/>
            <person name="Emrich S.J."/>
            <person name="Jia Y."/>
            <person name="Kalyanaraman A."/>
            <person name="Hsia A.-P."/>
            <person name="Barbazuk W.B."/>
            <person name="Baucom R.S."/>
            <person name="Brutnell T.P."/>
            <person name="Carpita N.C."/>
            <person name="Chaparro C."/>
            <person name="Chia J.-M."/>
            <person name="Deragon J.-M."/>
            <person name="Estill J.C."/>
            <person name="Fu Y."/>
            <person name="Jeddeloh J.A."/>
            <person name="Han Y."/>
            <person name="Lee H."/>
            <person name="Li P."/>
            <person name="Lisch D.R."/>
            <person name="Liu S."/>
            <person name="Liu Z."/>
            <person name="Nagel D.H."/>
            <person name="McCann M.C."/>
            <person name="SanMiguel P."/>
            <person name="Myers A.M."/>
            <person name="Nettleton D."/>
            <person name="Nguyen J."/>
            <person name="Penning B.W."/>
            <person name="Ponnala L."/>
            <person name="Schneider K.L."/>
            <person name="Schwartz D.C."/>
            <person name="Sharma A."/>
            <person name="Soderlund C."/>
            <person name="Springer N.M."/>
            <person name="Sun Q."/>
            <person name="Wang H."/>
            <person name="Waterman M."/>
            <person name="Westerman R."/>
            <person name="Wolfgruber T.K."/>
            <person name="Yang L."/>
            <person name="Yu Y."/>
            <person name="Zhang L."/>
            <person name="Zhou S."/>
            <person name="Zhu Q."/>
            <person name="Bennetzen J.L."/>
            <person name="Dawe R.K."/>
            <person name="Jiang J."/>
            <person name="Jiang N."/>
            <person name="Presting G.G."/>
            <person name="Wessler S.R."/>
            <person name="Aluru S."/>
            <person name="Martienssen R.A."/>
            <person name="Clifton S.W."/>
            <person name="McCombie W.R."/>
            <person name="Wing R.A."/>
            <person name="Wilson R.K."/>
        </authorList>
    </citation>
    <scope>NUCLEOTIDE SEQUENCE [LARGE SCALE GENOMIC DNA]</scope>
    <source>
        <strain evidence="13">cv. B73</strain>
    </source>
</reference>
<name>A0A804PUL3_MAIZE</name>
<evidence type="ECO:0000313" key="12">
    <source>
        <dbReference type="EnsemblPlants" id="Zm00001eb268110_P001"/>
    </source>
</evidence>
<protein>
    <recommendedName>
        <fullName evidence="11">EndoU domain-containing protein</fullName>
    </recommendedName>
</protein>
<keyword evidence="9" id="KW-0464">Manganese</keyword>
<keyword evidence="7" id="KW-0378">Hydrolase</keyword>
<dbReference type="GO" id="GO:0016829">
    <property type="term" value="F:lyase activity"/>
    <property type="evidence" value="ECO:0007669"/>
    <property type="project" value="UniProtKB-KW"/>
</dbReference>
<dbReference type="PANTHER" id="PTHR12439">
    <property type="entry name" value="PLACENTAL PROTEIN 11-RELATED"/>
    <property type="match status" value="1"/>
</dbReference>
<evidence type="ECO:0000256" key="6">
    <source>
        <dbReference type="ARBA" id="ARBA00022759"/>
    </source>
</evidence>
<dbReference type="GO" id="GO:0046872">
    <property type="term" value="F:metal ion binding"/>
    <property type="evidence" value="ECO:0007669"/>
    <property type="project" value="UniProtKB-KW"/>
</dbReference>
<comment type="subunit">
    <text evidence="3">Monomer.</text>
</comment>
<dbReference type="InterPro" id="IPR018998">
    <property type="entry name" value="EndoU_C"/>
</dbReference>
<dbReference type="Gramene" id="Zm00001eb268110_T001">
    <property type="protein sequence ID" value="Zm00001eb268110_P001"/>
    <property type="gene ID" value="Zm00001eb268110"/>
</dbReference>
<dbReference type="GO" id="GO:0016787">
    <property type="term" value="F:hydrolase activity"/>
    <property type="evidence" value="ECO:0007669"/>
    <property type="project" value="UniProtKB-KW"/>
</dbReference>
<evidence type="ECO:0000256" key="2">
    <source>
        <dbReference type="ARBA" id="ARBA00010168"/>
    </source>
</evidence>
<comment type="cofactor">
    <cofactor evidence="1">
        <name>Mn(2+)</name>
        <dbReference type="ChEBI" id="CHEBI:29035"/>
    </cofactor>
</comment>